<evidence type="ECO:0000256" key="2">
    <source>
        <dbReference type="ARBA" id="ARBA00009772"/>
    </source>
</evidence>
<feature type="transmembrane region" description="Helical" evidence="10">
    <location>
        <begin position="179"/>
        <end position="201"/>
    </location>
</feature>
<keyword evidence="4 10" id="KW-1003">Cell membrane</keyword>
<dbReference type="Pfam" id="PF01311">
    <property type="entry name" value="Bac_export_1"/>
    <property type="match status" value="1"/>
</dbReference>
<comment type="similarity">
    <text evidence="2 10">Belongs to the FliR/MopE/SpaR family.</text>
</comment>
<dbReference type="AlphaFoldDB" id="A0A8J6P1S7"/>
<evidence type="ECO:0000256" key="7">
    <source>
        <dbReference type="ARBA" id="ARBA00023136"/>
    </source>
</evidence>
<evidence type="ECO:0000256" key="8">
    <source>
        <dbReference type="ARBA" id="ARBA00023143"/>
    </source>
</evidence>
<keyword evidence="5 10" id="KW-0812">Transmembrane</keyword>
<evidence type="ECO:0000256" key="6">
    <source>
        <dbReference type="ARBA" id="ARBA00022989"/>
    </source>
</evidence>
<proteinExistence type="inferred from homology"/>
<gene>
    <name evidence="11" type="primary">fliR</name>
    <name evidence="11" type="ORF">H8D96_09060</name>
</gene>
<keyword evidence="6 10" id="KW-1133">Transmembrane helix</keyword>
<keyword evidence="8 10" id="KW-0975">Bacterial flagellum</keyword>
<keyword evidence="11" id="KW-0969">Cilium</keyword>
<evidence type="ECO:0000313" key="12">
    <source>
        <dbReference type="Proteomes" id="UP000605201"/>
    </source>
</evidence>
<dbReference type="EMBL" id="JACNIG010000201">
    <property type="protein sequence ID" value="MBC8432056.1"/>
    <property type="molecule type" value="Genomic_DNA"/>
</dbReference>
<evidence type="ECO:0000256" key="5">
    <source>
        <dbReference type="ARBA" id="ARBA00022692"/>
    </source>
</evidence>
<comment type="subcellular location">
    <subcellularLocation>
        <location evidence="10">Cell membrane</location>
        <topology evidence="10">Multi-pass membrane protein</topology>
    </subcellularLocation>
    <subcellularLocation>
        <location evidence="10">Bacterial flagellum basal body</location>
    </subcellularLocation>
</comment>
<keyword evidence="11" id="KW-0966">Cell projection</keyword>
<evidence type="ECO:0000256" key="3">
    <source>
        <dbReference type="ARBA" id="ARBA00021717"/>
    </source>
</evidence>
<feature type="transmembrane region" description="Helical" evidence="10">
    <location>
        <begin position="12"/>
        <end position="31"/>
    </location>
</feature>
<dbReference type="InterPro" id="IPR002010">
    <property type="entry name" value="T3SS_IM_R"/>
</dbReference>
<sequence length="260" mass="28456">MDLWAVSHQEVKAFLLILIRVSTILLMFPFFNARVIPVLSKAGLAIIVTIILFPVLNHAMVAFPETVLGVMQLIIAELIIGIILGLLVQVVFEGVRMMGQMVGFQTGFAITNIIDPQSGVQVSIFSNLAYLVAFTLFILLNGHHILLNAVRESFGILPVGSLSLNSELFKKLLPLYGEMFVISIKIGAPAIAALLFTKVAFGLITKLIPQMHIMIVAFPVQIVIGLFFFGASMNLLLGFMERYLGGLGALLVNTMTWLKV</sequence>
<dbReference type="PANTHER" id="PTHR30065">
    <property type="entry name" value="FLAGELLAR BIOSYNTHETIC PROTEIN FLIR"/>
    <property type="match status" value="1"/>
</dbReference>
<dbReference type="NCBIfam" id="TIGR01400">
    <property type="entry name" value="fliR"/>
    <property type="match status" value="1"/>
</dbReference>
<reference evidence="11 12" key="1">
    <citation type="submission" date="2020-08" db="EMBL/GenBank/DDBJ databases">
        <title>Bridging the membrane lipid divide: bacteria of the FCB group superphylum have the potential to synthesize archaeal ether lipids.</title>
        <authorList>
            <person name="Villanueva L."/>
            <person name="Von Meijenfeldt F.A.B."/>
            <person name="Westbye A.B."/>
            <person name="Yadav S."/>
            <person name="Hopmans E.C."/>
            <person name="Dutilh B.E."/>
            <person name="Sinninghe Damste J.S."/>
        </authorList>
    </citation>
    <scope>NUCLEOTIDE SEQUENCE [LARGE SCALE GENOMIC DNA]</scope>
    <source>
        <strain evidence="11">NIOZ-UU17</strain>
    </source>
</reference>
<name>A0A8J6P1S7_9BACT</name>
<organism evidence="11 12">
    <name type="scientific">Candidatus Desulfatibia vada</name>
    <dbReference type="NCBI Taxonomy" id="2841696"/>
    <lineage>
        <taxon>Bacteria</taxon>
        <taxon>Pseudomonadati</taxon>
        <taxon>Thermodesulfobacteriota</taxon>
        <taxon>Desulfobacteria</taxon>
        <taxon>Desulfobacterales</taxon>
        <taxon>Desulfobacterales incertae sedis</taxon>
        <taxon>Candidatus Desulfatibia</taxon>
    </lineage>
</organism>
<feature type="transmembrane region" description="Helical" evidence="10">
    <location>
        <begin position="213"/>
        <end position="236"/>
    </location>
</feature>
<evidence type="ECO:0000256" key="4">
    <source>
        <dbReference type="ARBA" id="ARBA00022475"/>
    </source>
</evidence>
<comment type="caution">
    <text evidence="11">The sequence shown here is derived from an EMBL/GenBank/DDBJ whole genome shotgun (WGS) entry which is preliminary data.</text>
</comment>
<dbReference type="GO" id="GO:0006605">
    <property type="term" value="P:protein targeting"/>
    <property type="evidence" value="ECO:0007669"/>
    <property type="project" value="UniProtKB-UniRule"/>
</dbReference>
<dbReference type="PRINTS" id="PR00953">
    <property type="entry name" value="TYPE3IMRPROT"/>
</dbReference>
<dbReference type="GO" id="GO:0044780">
    <property type="term" value="P:bacterial-type flagellum assembly"/>
    <property type="evidence" value="ECO:0007669"/>
    <property type="project" value="UniProtKB-UniRule"/>
</dbReference>
<feature type="transmembrane region" description="Helical" evidence="10">
    <location>
        <begin position="128"/>
        <end position="147"/>
    </location>
</feature>
<evidence type="ECO:0000256" key="9">
    <source>
        <dbReference type="NCBIfam" id="TIGR01400"/>
    </source>
</evidence>
<evidence type="ECO:0000256" key="10">
    <source>
        <dbReference type="RuleBase" id="RU362071"/>
    </source>
</evidence>
<protein>
    <recommendedName>
        <fullName evidence="3 9">Flagellar biosynthetic protein FliR</fullName>
    </recommendedName>
</protein>
<dbReference type="Proteomes" id="UP000605201">
    <property type="component" value="Unassembled WGS sequence"/>
</dbReference>
<keyword evidence="11" id="KW-0282">Flagellum</keyword>
<comment type="function">
    <text evidence="1 10">Role in flagellar biosynthesis.</text>
</comment>
<dbReference type="GO" id="GO:0005886">
    <property type="term" value="C:plasma membrane"/>
    <property type="evidence" value="ECO:0007669"/>
    <property type="project" value="UniProtKB-SubCell"/>
</dbReference>
<dbReference type="GO" id="GO:0009425">
    <property type="term" value="C:bacterial-type flagellum basal body"/>
    <property type="evidence" value="ECO:0007669"/>
    <property type="project" value="UniProtKB-SubCell"/>
</dbReference>
<feature type="transmembrane region" description="Helical" evidence="10">
    <location>
        <begin position="43"/>
        <end position="63"/>
    </location>
</feature>
<feature type="transmembrane region" description="Helical" evidence="10">
    <location>
        <begin position="69"/>
        <end position="92"/>
    </location>
</feature>
<evidence type="ECO:0000313" key="11">
    <source>
        <dbReference type="EMBL" id="MBC8432056.1"/>
    </source>
</evidence>
<dbReference type="InterPro" id="IPR006303">
    <property type="entry name" value="FliR"/>
</dbReference>
<dbReference type="PANTHER" id="PTHR30065:SF1">
    <property type="entry name" value="SURFACE PRESENTATION OF ANTIGENS PROTEIN SPAR"/>
    <property type="match status" value="1"/>
</dbReference>
<accession>A0A8J6P1S7</accession>
<keyword evidence="7 10" id="KW-0472">Membrane</keyword>
<evidence type="ECO:0000256" key="1">
    <source>
        <dbReference type="ARBA" id="ARBA00002578"/>
    </source>
</evidence>